<gene>
    <name evidence="1" type="ORF">QFC20_006639</name>
</gene>
<accession>A0ACC2V8V9</accession>
<reference evidence="1" key="1">
    <citation type="submission" date="2023-04" db="EMBL/GenBank/DDBJ databases">
        <title>Draft Genome sequencing of Naganishia species isolated from polar environments using Oxford Nanopore Technology.</title>
        <authorList>
            <person name="Leo P."/>
            <person name="Venkateswaran K."/>
        </authorList>
    </citation>
    <scope>NUCLEOTIDE SEQUENCE</scope>
    <source>
        <strain evidence="1">MNA-CCFEE 5262</strain>
    </source>
</reference>
<keyword evidence="2" id="KW-1185">Reference proteome</keyword>
<comment type="caution">
    <text evidence="1">The sequence shown here is derived from an EMBL/GenBank/DDBJ whole genome shotgun (WGS) entry which is preliminary data.</text>
</comment>
<proteinExistence type="predicted"/>
<name>A0ACC2V8V9_9TREE</name>
<evidence type="ECO:0000313" key="2">
    <source>
        <dbReference type="Proteomes" id="UP001230649"/>
    </source>
</evidence>
<dbReference type="Proteomes" id="UP001230649">
    <property type="component" value="Unassembled WGS sequence"/>
</dbReference>
<evidence type="ECO:0000313" key="1">
    <source>
        <dbReference type="EMBL" id="KAJ9095496.1"/>
    </source>
</evidence>
<dbReference type="EMBL" id="JASBWS010000123">
    <property type="protein sequence ID" value="KAJ9095496.1"/>
    <property type="molecule type" value="Genomic_DNA"/>
</dbReference>
<sequence length="633" mass="69498">MQQLHQTDLTVRDRLRFALAFAVLECKPEKESISAFVLKLKQIHLTHINYRADQGVFTSHSGPDSVPTSQFDENQKLLSDGLCSANYQVTTLEQEVRVLKRKLMTAEIELLQKTTPLHDQSPNDVRIPDPPAKRTKRTATVSSASASPHTYASPSLLVARSGATSLEKVNSRRNGTSTSLPANEAVKHPYTSEPTSAGKEKSAVAVGVDGGTGADDRVDDLLQALATTTTVTDHGISTVDPAPRASVENLPRDVRTLQTLLLPPSSTSTSLQTEERQTALLHLALDVISQISQVLQLAFTSYSQNTRMPHPNTDTSLLQTLRAVDGNKNQTDFADPARMVGLVEKLVSGLVPDIMERLEDDGAAGHIILAITKAIIHPSVEAITRLHASHRHHTSHAESEVVKRENQMLGRLKNLLGCLSEVAARHRIEGGGEFSRQFCPFAEVIALHSTKALCAYIRNLIKQRQDIGINSTTAQQLGGGSFEDVIATLLQLAGRCFDRLPYMDPNQGAEELHGMNDEDHDAWHVKTRICDHVTKLIDDLQLEVDLPATAVLAFGNLTNTSATQDQDVTGEQALKDAGEGRGPLWMRMGMKRETMVAICSLGEQWMISEGFERPERAMIHSVYDWLEEFVHGL</sequence>
<protein>
    <submittedName>
        <fullName evidence="1">Uncharacterized protein</fullName>
    </submittedName>
</protein>
<organism evidence="1 2">
    <name type="scientific">Naganishia adeliensis</name>
    <dbReference type="NCBI Taxonomy" id="92952"/>
    <lineage>
        <taxon>Eukaryota</taxon>
        <taxon>Fungi</taxon>
        <taxon>Dikarya</taxon>
        <taxon>Basidiomycota</taxon>
        <taxon>Agaricomycotina</taxon>
        <taxon>Tremellomycetes</taxon>
        <taxon>Filobasidiales</taxon>
        <taxon>Filobasidiaceae</taxon>
        <taxon>Naganishia</taxon>
    </lineage>
</organism>